<dbReference type="Pfam" id="PF13770">
    <property type="entry name" value="DUF4169"/>
    <property type="match status" value="1"/>
</dbReference>
<feature type="compositionally biased region" description="Pro residues" evidence="1">
    <location>
        <begin position="77"/>
        <end position="92"/>
    </location>
</feature>
<dbReference type="InterPro" id="IPR025227">
    <property type="entry name" value="DUF4169"/>
</dbReference>
<dbReference type="EMBL" id="CP158568">
    <property type="protein sequence ID" value="XBY45263.1"/>
    <property type="molecule type" value="Genomic_DNA"/>
</dbReference>
<evidence type="ECO:0000313" key="2">
    <source>
        <dbReference type="EMBL" id="XBY45263.1"/>
    </source>
</evidence>
<dbReference type="KEGG" id="mflg:ABS361_02950"/>
<sequence>MGEIVNLNRARKAKARAAAKTTAEENRIRFGRTKAEKDGLRREAERADRAIEGHRLEAEQKPAWGGRADVEATADPSSPPDMSPPETPPPETSPSRDPDR</sequence>
<protein>
    <submittedName>
        <fullName evidence="2">DUF4169 family protein</fullName>
    </submittedName>
</protein>
<accession>A0AAU7XBV4</accession>
<reference evidence="2" key="1">
    <citation type="submission" date="2024-06" db="EMBL/GenBank/DDBJ databases">
        <title>Methylostella associata gen. nov., sp. nov., a novel Ancalomicrobiaceae-affiliated facultatively methylotrophic bacteria that feed on methanotrophs of the genus Methylococcus.</title>
        <authorList>
            <person name="Saltykova V."/>
            <person name="Danilova O.V."/>
            <person name="Oshkin I.Y."/>
            <person name="Belova S.E."/>
            <person name="Pimenov N.V."/>
            <person name="Dedysh S.N."/>
        </authorList>
    </citation>
    <scope>NUCLEOTIDE SEQUENCE</scope>
    <source>
        <strain evidence="2">S20</strain>
    </source>
</reference>
<evidence type="ECO:0000256" key="1">
    <source>
        <dbReference type="SAM" id="MobiDB-lite"/>
    </source>
</evidence>
<organism evidence="2">
    <name type="scientific">Methyloraptor flagellatus</name>
    <dbReference type="NCBI Taxonomy" id="3162530"/>
    <lineage>
        <taxon>Bacteria</taxon>
        <taxon>Pseudomonadati</taxon>
        <taxon>Pseudomonadota</taxon>
        <taxon>Alphaproteobacteria</taxon>
        <taxon>Hyphomicrobiales</taxon>
        <taxon>Ancalomicrobiaceae</taxon>
        <taxon>Methyloraptor</taxon>
    </lineage>
</organism>
<gene>
    <name evidence="2" type="ORF">ABS361_02950</name>
</gene>
<dbReference type="AlphaFoldDB" id="A0AAU7XBV4"/>
<proteinExistence type="predicted"/>
<feature type="compositionally biased region" description="Basic and acidic residues" evidence="1">
    <location>
        <begin position="22"/>
        <end position="60"/>
    </location>
</feature>
<name>A0AAU7XBV4_9HYPH</name>
<feature type="region of interest" description="Disordered" evidence="1">
    <location>
        <begin position="1"/>
        <end position="100"/>
    </location>
</feature>
<dbReference type="RefSeq" id="WP_407050353.1">
    <property type="nucleotide sequence ID" value="NZ_CP158568.1"/>
</dbReference>